<comment type="caution">
    <text evidence="6">The sequence shown here is derived from an EMBL/GenBank/DDBJ whole genome shotgun (WGS) entry which is preliminary data.</text>
</comment>
<dbReference type="GO" id="GO:0003723">
    <property type="term" value="F:RNA binding"/>
    <property type="evidence" value="ECO:0007669"/>
    <property type="project" value="InterPro"/>
</dbReference>
<keyword evidence="2 4" id="KW-0819">tRNA processing</keyword>
<dbReference type="AlphaFoldDB" id="A0A0M0BTJ9"/>
<sequence>MIVPEIDKLLGIEVYATETAGIGGVIRDSADDFRVEEVLVDGSKAEIKTATEHQVLTASPSKQRYLLCILVKHKWDTFIALKTIAKQLDLSQGQIHIAGIKDAKAVTAQHITVEGCSMKDISEVDIKDMEIRPVGYVHEKLSPYYLLGNHFTIIVKAIKDAESTVAKLIAEVAEAIEAGGGVPNFFGHQRFGTTRPISHLVGKALLEGAFEEAAMIFLARPSVHEHPASRNARAELQSTGDFQQALNAFPWQLRFERLMLRHLVDKPDDYVGAFMRLPVKLQALFVQAYQSYLFNRFLSERIKNGFSLNRAEVGDYVVNVERSGLPMVNTGKVATTEAVAKVNERVKAGKMRVALPLIGVKQKPSQGLMGDIEWQILEKEGIRTEKIRVNEISRVGGRGGLRAVLTPVKDFELNNVSTVVQNQNMCHAELSFMLLRGSYATVLLREIMKPENPIKAGF</sequence>
<dbReference type="GO" id="GO:0031119">
    <property type="term" value="P:tRNA pseudouridine synthesis"/>
    <property type="evidence" value="ECO:0007669"/>
    <property type="project" value="UniProtKB-UniRule"/>
</dbReference>
<dbReference type="EMBL" id="LFWV01000028">
    <property type="protein sequence ID" value="KON31680.1"/>
    <property type="molecule type" value="Genomic_DNA"/>
</dbReference>
<dbReference type="CDD" id="cd01291">
    <property type="entry name" value="PseudoU_synth"/>
    <property type="match status" value="1"/>
</dbReference>
<reference evidence="7" key="1">
    <citation type="submission" date="2015-06" db="EMBL/GenBank/DDBJ databases">
        <title>New insights into the roles of widespread benthic archaea in carbon and nitrogen cycling.</title>
        <authorList>
            <person name="Lazar C.S."/>
            <person name="Baker B.J."/>
            <person name="Seitz K.W."/>
            <person name="Hyde A.S."/>
            <person name="Dick G.J."/>
            <person name="Hinrichs K.-U."/>
            <person name="Teske A.P."/>
        </authorList>
    </citation>
    <scope>NUCLEOTIDE SEQUENCE [LARGE SCALE GENOMIC DNA]</scope>
</reference>
<organism evidence="6 7">
    <name type="scientific">miscellaneous Crenarchaeota group-1 archaeon SG8-32-3</name>
    <dbReference type="NCBI Taxonomy" id="1685125"/>
    <lineage>
        <taxon>Archaea</taxon>
        <taxon>Candidatus Bathyarchaeota</taxon>
        <taxon>MCG-1</taxon>
    </lineage>
</organism>
<dbReference type="PANTHER" id="PTHR13326">
    <property type="entry name" value="TRNA PSEUDOURIDINE SYNTHASE D"/>
    <property type="match status" value="1"/>
</dbReference>
<dbReference type="EC" id="5.4.99.27" evidence="4"/>
<evidence type="ECO:0000313" key="6">
    <source>
        <dbReference type="EMBL" id="KON31680.1"/>
    </source>
</evidence>
<feature type="active site" description="Nucleophile" evidence="4">
    <location>
        <position position="102"/>
    </location>
</feature>
<comment type="function">
    <text evidence="4">Could be responsible for synthesis of pseudouridine from uracil-13 in transfer RNAs.</text>
</comment>
<dbReference type="InterPro" id="IPR020119">
    <property type="entry name" value="PsdUridine_synth_TruD_CS"/>
</dbReference>
<dbReference type="NCBIfam" id="TIGR00094">
    <property type="entry name" value="tRNA_TruD_broad"/>
    <property type="match status" value="1"/>
</dbReference>
<dbReference type="HAMAP" id="MF_01082">
    <property type="entry name" value="TruD"/>
    <property type="match status" value="1"/>
</dbReference>
<comment type="catalytic activity">
    <reaction evidence="4">
        <text>uridine(13) in tRNA = pseudouridine(13) in tRNA</text>
        <dbReference type="Rhea" id="RHEA:42540"/>
        <dbReference type="Rhea" id="RHEA-COMP:10105"/>
        <dbReference type="Rhea" id="RHEA-COMP:10106"/>
        <dbReference type="ChEBI" id="CHEBI:65314"/>
        <dbReference type="ChEBI" id="CHEBI:65315"/>
        <dbReference type="EC" id="5.4.99.27"/>
    </reaction>
</comment>
<dbReference type="InterPro" id="IPR011760">
    <property type="entry name" value="PsdUridine_synth_TruD_insert"/>
</dbReference>
<dbReference type="InterPro" id="IPR001656">
    <property type="entry name" value="PsdUridine_synth_TruD"/>
</dbReference>
<dbReference type="Gene3D" id="3.30.70.3160">
    <property type="match status" value="1"/>
</dbReference>
<dbReference type="PROSITE" id="PS01268">
    <property type="entry name" value="UPF0024"/>
    <property type="match status" value="1"/>
</dbReference>
<evidence type="ECO:0000256" key="4">
    <source>
        <dbReference type="HAMAP-Rule" id="MF_01082"/>
    </source>
</evidence>
<comment type="similarity">
    <text evidence="1 4">Belongs to the pseudouridine synthase TruD family.</text>
</comment>
<keyword evidence="3 4" id="KW-0413">Isomerase</keyword>
<dbReference type="PIRSF" id="PIRSF037016">
    <property type="entry name" value="Pseudouridin_synth_euk_prd"/>
    <property type="match status" value="1"/>
</dbReference>
<dbReference type="Proteomes" id="UP000054016">
    <property type="component" value="Unassembled WGS sequence"/>
</dbReference>
<gene>
    <name evidence="4" type="primary">truD</name>
    <name evidence="6" type="ORF">AC478_02440</name>
</gene>
<dbReference type="InterPro" id="IPR042214">
    <property type="entry name" value="TruD_catalytic"/>
</dbReference>
<dbReference type="PANTHER" id="PTHR13326:SF21">
    <property type="entry name" value="PSEUDOURIDYLATE SYNTHASE PUS7L"/>
    <property type="match status" value="1"/>
</dbReference>
<name>A0A0M0BTJ9_9ARCH</name>
<dbReference type="GO" id="GO:0160150">
    <property type="term" value="F:tRNA pseudouridine(13) synthase activity"/>
    <property type="evidence" value="ECO:0007669"/>
    <property type="project" value="UniProtKB-EC"/>
</dbReference>
<accession>A0A0M0BTJ9</accession>
<protein>
    <recommendedName>
        <fullName evidence="4">Probable tRNA pseudouridine synthase D</fullName>
        <ecNumber evidence="4">5.4.99.27</ecNumber>
    </recommendedName>
    <alternativeName>
        <fullName evidence="4">tRNA pseudouridine(13) synthase</fullName>
    </alternativeName>
    <alternativeName>
        <fullName evidence="4">tRNA pseudouridylate synthase D</fullName>
    </alternativeName>
    <alternativeName>
        <fullName evidence="4">tRNA-uridine isomerase D</fullName>
    </alternativeName>
</protein>
<dbReference type="PATRIC" id="fig|1685125.3.peg.560"/>
<evidence type="ECO:0000259" key="5">
    <source>
        <dbReference type="PROSITE" id="PS50984"/>
    </source>
</evidence>
<dbReference type="Gene3D" id="3.30.2350.20">
    <property type="entry name" value="TruD, catalytic domain"/>
    <property type="match status" value="1"/>
</dbReference>
<evidence type="ECO:0000256" key="2">
    <source>
        <dbReference type="ARBA" id="ARBA00022694"/>
    </source>
</evidence>
<dbReference type="PROSITE" id="PS50984">
    <property type="entry name" value="TRUD"/>
    <property type="match status" value="1"/>
</dbReference>
<proteinExistence type="inferred from homology"/>
<dbReference type="Pfam" id="PF01142">
    <property type="entry name" value="TruD"/>
    <property type="match status" value="1"/>
</dbReference>
<evidence type="ECO:0000313" key="7">
    <source>
        <dbReference type="Proteomes" id="UP000054016"/>
    </source>
</evidence>
<dbReference type="Gene3D" id="1.10.1510.30">
    <property type="match status" value="1"/>
</dbReference>
<evidence type="ECO:0000256" key="3">
    <source>
        <dbReference type="ARBA" id="ARBA00023235"/>
    </source>
</evidence>
<dbReference type="SUPFAM" id="SSF55120">
    <property type="entry name" value="Pseudouridine synthase"/>
    <property type="match status" value="1"/>
</dbReference>
<dbReference type="InterPro" id="IPR020103">
    <property type="entry name" value="PsdUridine_synth_cat_dom_sf"/>
</dbReference>
<evidence type="ECO:0000256" key="1">
    <source>
        <dbReference type="ARBA" id="ARBA00007953"/>
    </source>
</evidence>
<feature type="domain" description="TRUD" evidence="5">
    <location>
        <begin position="181"/>
        <end position="407"/>
    </location>
</feature>